<dbReference type="RefSeq" id="WP_008509288.1">
    <property type="nucleotide sequence ID" value="NZ_CM001403.1"/>
</dbReference>
<feature type="transmembrane region" description="Helical" evidence="1">
    <location>
        <begin position="431"/>
        <end position="447"/>
    </location>
</feature>
<feature type="transmembrane region" description="Helical" evidence="1">
    <location>
        <begin position="239"/>
        <end position="256"/>
    </location>
</feature>
<feature type="transmembrane region" description="Helical" evidence="1">
    <location>
        <begin position="129"/>
        <end position="150"/>
    </location>
</feature>
<dbReference type="InterPro" id="IPR051533">
    <property type="entry name" value="WaaL-like"/>
</dbReference>
<accession>H1Y0J1</accession>
<evidence type="ECO:0000313" key="3">
    <source>
        <dbReference type="Proteomes" id="UP000002774"/>
    </source>
</evidence>
<dbReference type="Proteomes" id="UP000002774">
    <property type="component" value="Chromosome"/>
</dbReference>
<feature type="transmembrane region" description="Helical" evidence="1">
    <location>
        <begin position="42"/>
        <end position="62"/>
    </location>
</feature>
<protein>
    <recommendedName>
        <fullName evidence="4">O-antigen polymerase</fullName>
    </recommendedName>
</protein>
<feature type="transmembrane region" description="Helical" evidence="1">
    <location>
        <begin position="184"/>
        <end position="203"/>
    </location>
</feature>
<dbReference type="PANTHER" id="PTHR37422">
    <property type="entry name" value="TEICHURONIC ACID BIOSYNTHESIS PROTEIN TUAE"/>
    <property type="match status" value="1"/>
</dbReference>
<dbReference type="STRING" id="714943.Mucpa_4368"/>
<gene>
    <name evidence="2" type="ORF">Mucpa_4368</name>
</gene>
<keyword evidence="1" id="KW-1133">Transmembrane helix</keyword>
<organism evidence="2 3">
    <name type="scientific">Mucilaginibacter paludis DSM 18603</name>
    <dbReference type="NCBI Taxonomy" id="714943"/>
    <lineage>
        <taxon>Bacteria</taxon>
        <taxon>Pseudomonadati</taxon>
        <taxon>Bacteroidota</taxon>
        <taxon>Sphingobacteriia</taxon>
        <taxon>Sphingobacteriales</taxon>
        <taxon>Sphingobacteriaceae</taxon>
        <taxon>Mucilaginibacter</taxon>
    </lineage>
</organism>
<feature type="transmembrane region" description="Helical" evidence="1">
    <location>
        <begin position="373"/>
        <end position="392"/>
    </location>
</feature>
<feature type="transmembrane region" description="Helical" evidence="1">
    <location>
        <begin position="74"/>
        <end position="92"/>
    </location>
</feature>
<proteinExistence type="predicted"/>
<feature type="transmembrane region" description="Helical" evidence="1">
    <location>
        <begin position="215"/>
        <end position="233"/>
    </location>
</feature>
<keyword evidence="1" id="KW-0472">Membrane</keyword>
<evidence type="ECO:0008006" key="4">
    <source>
        <dbReference type="Google" id="ProtNLM"/>
    </source>
</evidence>
<dbReference type="OrthoDB" id="1491081at2"/>
<feature type="transmembrane region" description="Helical" evidence="1">
    <location>
        <begin position="263"/>
        <end position="283"/>
    </location>
</feature>
<feature type="transmembrane region" description="Helical" evidence="1">
    <location>
        <begin position="104"/>
        <end position="122"/>
    </location>
</feature>
<dbReference type="HOGENOM" id="CLU_579798_0_0_10"/>
<dbReference type="EMBL" id="CM001403">
    <property type="protein sequence ID" value="EHQ28458.1"/>
    <property type="molecule type" value="Genomic_DNA"/>
</dbReference>
<keyword evidence="3" id="KW-1185">Reference proteome</keyword>
<dbReference type="AlphaFoldDB" id="H1Y0J1"/>
<evidence type="ECO:0000313" key="2">
    <source>
        <dbReference type="EMBL" id="EHQ28458.1"/>
    </source>
</evidence>
<evidence type="ECO:0000256" key="1">
    <source>
        <dbReference type="SAM" id="Phobius"/>
    </source>
</evidence>
<feature type="transmembrane region" description="Helical" evidence="1">
    <location>
        <begin position="18"/>
        <end position="36"/>
    </location>
</feature>
<name>H1Y0J1_9SPHI</name>
<reference evidence="2" key="1">
    <citation type="submission" date="2011-09" db="EMBL/GenBank/DDBJ databases">
        <title>The permanent draft genome of Mucilaginibacter paludis DSM 18603.</title>
        <authorList>
            <consortium name="US DOE Joint Genome Institute (JGI-PGF)"/>
            <person name="Lucas S."/>
            <person name="Han J."/>
            <person name="Lapidus A."/>
            <person name="Bruce D."/>
            <person name="Goodwin L."/>
            <person name="Pitluck S."/>
            <person name="Peters L."/>
            <person name="Kyrpides N."/>
            <person name="Mavromatis K."/>
            <person name="Ivanova N."/>
            <person name="Mikhailova N."/>
            <person name="Held B."/>
            <person name="Detter J.C."/>
            <person name="Tapia R."/>
            <person name="Han C."/>
            <person name="Land M."/>
            <person name="Hauser L."/>
            <person name="Markowitz V."/>
            <person name="Cheng J.-F."/>
            <person name="Hugenholtz P."/>
            <person name="Woyke T."/>
            <person name="Wu D."/>
            <person name="Tindall B."/>
            <person name="Brambilla E."/>
            <person name="Klenk H.-P."/>
            <person name="Eisen J.A."/>
        </authorList>
    </citation>
    <scope>NUCLEOTIDE SEQUENCE [LARGE SCALE GENOMIC DNA]</scope>
    <source>
        <strain evidence="2">DSM 18603</strain>
    </source>
</reference>
<sequence length="471" mass="53044">MIKLKGTENKKVLKRRRLLYILVTSLIFEGLIRKLTPSFLGLPIFFFKDILCIIALFSIANDDLKGNALKINKYWKIVFVAFIPLVVNTGFLDPVLAPFALKQYLLYVVVAILVPLSFPSGQEEAFNRFVSFFTLMLIPTALIAMLQNALPSSNWLNLSTDGSNLEAFSAEGYLRVSSTFSFNAQYAFFLNVVACFLGVRLFLIPTYKSRFWNFVKKYSIPFMVISLIIGSFITGSRAAVYGSALCLFIGIIFLGIKSPKVVLGKGVVAIVFLVISLTALQALKPEFFAAFNKRSENSSEYSSNDELAGRVKGNFFNWTNWIFDVDLKETILGKGLAVMSNGSDKFSSYAYSIRSGQHIWTETDMATTVWEGGIYLLILWYGFRIGVIIFCYRIWKSLKEKKFGFAVSFLMGFLIVTGIGGTLSIQPPLSIWWWMCVGAIITIKNFDKRKIQAPFTKQIPNANNMPQIYNV</sequence>
<feature type="transmembrane region" description="Helical" evidence="1">
    <location>
        <begin position="404"/>
        <end position="425"/>
    </location>
</feature>
<keyword evidence="1" id="KW-0812">Transmembrane</keyword>
<dbReference type="PANTHER" id="PTHR37422:SF13">
    <property type="entry name" value="LIPOPOLYSACCHARIDE BIOSYNTHESIS PROTEIN PA4999-RELATED"/>
    <property type="match status" value="1"/>
</dbReference>